<gene>
    <name evidence="1" type="ORF">KF282_0010</name>
</gene>
<reference evidence="2" key="1">
    <citation type="submission" date="2015-10" db="EMBL/GenBank/DDBJ databases">
        <title>Draft Genome Sequences of 11 Lactococcus lactis subspecies cremoris strains.</title>
        <authorList>
            <person name="Wels M."/>
            <person name="Backus L."/>
            <person name="Boekhorst J."/>
            <person name="Dijkstra A."/>
            <person name="Beerthuizen M."/>
            <person name="Kelly W."/>
            <person name="Siezen R."/>
            <person name="Bachmann H."/>
            <person name="Van Hijum S."/>
        </authorList>
    </citation>
    <scope>NUCLEOTIDE SEQUENCE [LARGE SCALE GENOMIC DNA]</scope>
    <source>
        <strain evidence="2">KF282</strain>
    </source>
</reference>
<dbReference type="InterPro" id="IPR010982">
    <property type="entry name" value="Lambda_DNA-bd_dom_sf"/>
</dbReference>
<dbReference type="Proteomes" id="UP000053058">
    <property type="component" value="Unassembled WGS sequence"/>
</dbReference>
<dbReference type="PROSITE" id="PS50943">
    <property type="entry name" value="HTH_CROC1"/>
    <property type="match status" value="1"/>
</dbReference>
<organism evidence="1 2">
    <name type="scientific">Lactococcus lactis subsp. lactis</name>
    <name type="common">Streptococcus lactis</name>
    <dbReference type="NCBI Taxonomy" id="1360"/>
    <lineage>
        <taxon>Bacteria</taxon>
        <taxon>Bacillati</taxon>
        <taxon>Bacillota</taxon>
        <taxon>Bacilli</taxon>
        <taxon>Lactobacillales</taxon>
        <taxon>Streptococcaceae</taxon>
        <taxon>Lactococcus</taxon>
    </lineage>
</organism>
<dbReference type="EMBL" id="LKLN01000003">
    <property type="protein sequence ID" value="KSU08760.1"/>
    <property type="molecule type" value="Genomic_DNA"/>
</dbReference>
<dbReference type="AlphaFoldDB" id="A0A0V8ASL7"/>
<protein>
    <submittedName>
        <fullName evidence="1">Transcription regulator</fullName>
    </submittedName>
</protein>
<dbReference type="GO" id="GO:0003677">
    <property type="term" value="F:DNA binding"/>
    <property type="evidence" value="ECO:0007669"/>
    <property type="project" value="InterPro"/>
</dbReference>
<dbReference type="PATRIC" id="fig|1360.105.peg.2489"/>
<sequence length="108" mass="12695">MEENSNFYLRLEELVRLSHKSNNQVERELGYPRNALNNYKGRGEPSAVRLLELASYFEVSPEFLIGKSLDKEVKSIKEIFERLNMAQRKEIFELSLDWILSLKESSLK</sequence>
<dbReference type="RefSeq" id="WP_015426563.1">
    <property type="nucleotide sequence ID" value="NZ_JAZICS010000001.1"/>
</dbReference>
<accession>A0A0V8ASL7</accession>
<dbReference type="Gene3D" id="1.10.260.40">
    <property type="entry name" value="lambda repressor-like DNA-binding domains"/>
    <property type="match status" value="1"/>
</dbReference>
<dbReference type="SMART" id="SM00530">
    <property type="entry name" value="HTH_XRE"/>
    <property type="match status" value="1"/>
</dbReference>
<comment type="caution">
    <text evidence="1">The sequence shown here is derived from an EMBL/GenBank/DDBJ whole genome shotgun (WGS) entry which is preliminary data.</text>
</comment>
<evidence type="ECO:0000313" key="1">
    <source>
        <dbReference type="EMBL" id="KSU08760.1"/>
    </source>
</evidence>
<dbReference type="InterPro" id="IPR001387">
    <property type="entry name" value="Cro/C1-type_HTH"/>
</dbReference>
<dbReference type="CDD" id="cd00093">
    <property type="entry name" value="HTH_XRE"/>
    <property type="match status" value="1"/>
</dbReference>
<proteinExistence type="predicted"/>
<name>A0A0V8ASL7_LACLL</name>
<evidence type="ECO:0000313" key="2">
    <source>
        <dbReference type="Proteomes" id="UP000053058"/>
    </source>
</evidence>